<dbReference type="Proteomes" id="UP000266723">
    <property type="component" value="Unassembled WGS sequence"/>
</dbReference>
<evidence type="ECO:0008006" key="5">
    <source>
        <dbReference type="Google" id="ProtNLM"/>
    </source>
</evidence>
<dbReference type="PROSITE" id="PS51375">
    <property type="entry name" value="PPR"/>
    <property type="match status" value="1"/>
</dbReference>
<organism evidence="3 4">
    <name type="scientific">Brassica cretica</name>
    <name type="common">Mustard</name>
    <dbReference type="NCBI Taxonomy" id="69181"/>
    <lineage>
        <taxon>Eukaryota</taxon>
        <taxon>Viridiplantae</taxon>
        <taxon>Streptophyta</taxon>
        <taxon>Embryophyta</taxon>
        <taxon>Tracheophyta</taxon>
        <taxon>Spermatophyta</taxon>
        <taxon>Magnoliopsida</taxon>
        <taxon>eudicotyledons</taxon>
        <taxon>Gunneridae</taxon>
        <taxon>Pentapetalae</taxon>
        <taxon>rosids</taxon>
        <taxon>malvids</taxon>
        <taxon>Brassicales</taxon>
        <taxon>Brassicaceae</taxon>
        <taxon>Brassiceae</taxon>
        <taxon>Brassica</taxon>
    </lineage>
</organism>
<dbReference type="Gene3D" id="1.25.40.10">
    <property type="entry name" value="Tetratricopeptide repeat domain"/>
    <property type="match status" value="1"/>
</dbReference>
<feature type="repeat" description="PPR" evidence="2">
    <location>
        <begin position="15"/>
        <end position="49"/>
    </location>
</feature>
<evidence type="ECO:0000313" key="4">
    <source>
        <dbReference type="Proteomes" id="UP000266723"/>
    </source>
</evidence>
<proteinExistence type="predicted"/>
<name>A0ABQ7EGJ7_BRACR</name>
<keyword evidence="1" id="KW-0677">Repeat</keyword>
<sequence>MRLTEELRLSEFEVDEAMYRTLIEGCYRAGRVDNALEVVAEWLGKDTFLMLPVRRGGCREPEPQPVAEGDEIRSAVSIGYNRDECEPVPGDDCEAIVDDPGDEIEEYENESKVSSKYGFQVVTSKTT</sequence>
<evidence type="ECO:0000313" key="3">
    <source>
        <dbReference type="EMBL" id="KAF3596084.1"/>
    </source>
</evidence>
<evidence type="ECO:0000256" key="2">
    <source>
        <dbReference type="PROSITE-ProRule" id="PRU00708"/>
    </source>
</evidence>
<accession>A0ABQ7EGJ7</accession>
<dbReference type="EMBL" id="QGKV02000299">
    <property type="protein sequence ID" value="KAF3596084.1"/>
    <property type="molecule type" value="Genomic_DNA"/>
</dbReference>
<comment type="caution">
    <text evidence="3">The sequence shown here is derived from an EMBL/GenBank/DDBJ whole genome shotgun (WGS) entry which is preliminary data.</text>
</comment>
<gene>
    <name evidence="3" type="ORF">DY000_02021200</name>
</gene>
<evidence type="ECO:0000256" key="1">
    <source>
        <dbReference type="ARBA" id="ARBA00022737"/>
    </source>
</evidence>
<keyword evidence="4" id="KW-1185">Reference proteome</keyword>
<protein>
    <recommendedName>
        <fullName evidence="5">Pentatricopeptide repeat-containing protein</fullName>
    </recommendedName>
</protein>
<dbReference type="InterPro" id="IPR002885">
    <property type="entry name" value="PPR_rpt"/>
</dbReference>
<reference evidence="3 4" key="1">
    <citation type="journal article" date="2020" name="BMC Genomics">
        <title>Intraspecific diversification of the crop wild relative Brassica cretica Lam. using demographic model selection.</title>
        <authorList>
            <person name="Kioukis A."/>
            <person name="Michalopoulou V.A."/>
            <person name="Briers L."/>
            <person name="Pirintsos S."/>
            <person name="Studholme D.J."/>
            <person name="Pavlidis P."/>
            <person name="Sarris P.F."/>
        </authorList>
    </citation>
    <scope>NUCLEOTIDE SEQUENCE [LARGE SCALE GENOMIC DNA]</scope>
    <source>
        <strain evidence="4">cv. PFS-1207/04</strain>
    </source>
</reference>
<dbReference type="InterPro" id="IPR011990">
    <property type="entry name" value="TPR-like_helical_dom_sf"/>
</dbReference>